<comment type="caution">
    <text evidence="2">The sequence shown here is derived from an EMBL/GenBank/DDBJ whole genome shotgun (WGS) entry which is preliminary data.</text>
</comment>
<dbReference type="EMBL" id="BJVY01000001">
    <property type="protein sequence ID" value="GEL68369.1"/>
    <property type="molecule type" value="Genomic_DNA"/>
</dbReference>
<dbReference type="Proteomes" id="UP000198717">
    <property type="component" value="Unassembled WGS sequence"/>
</dbReference>
<feature type="region of interest" description="Disordered" evidence="1">
    <location>
        <begin position="439"/>
        <end position="460"/>
    </location>
</feature>
<organism evidence="2 5">
    <name type="scientific">Myxococcus virescens</name>
    <dbReference type="NCBI Taxonomy" id="83456"/>
    <lineage>
        <taxon>Bacteria</taxon>
        <taxon>Pseudomonadati</taxon>
        <taxon>Myxococcota</taxon>
        <taxon>Myxococcia</taxon>
        <taxon>Myxococcales</taxon>
        <taxon>Cystobacterineae</taxon>
        <taxon>Myxococcaceae</taxon>
        <taxon>Myxococcus</taxon>
    </lineage>
</organism>
<evidence type="ECO:0000313" key="3">
    <source>
        <dbReference type="EMBL" id="SDE28621.1"/>
    </source>
</evidence>
<dbReference type="Proteomes" id="UP000321224">
    <property type="component" value="Unassembled WGS sequence"/>
</dbReference>
<dbReference type="GO" id="GO:0017000">
    <property type="term" value="P:antibiotic biosynthetic process"/>
    <property type="evidence" value="ECO:0007669"/>
    <property type="project" value="UniProtKB-ARBA"/>
</dbReference>
<dbReference type="AlphaFoldDB" id="A0A511H6C5"/>
<keyword evidence="2" id="KW-0808">Transferase</keyword>
<keyword evidence="4" id="KW-1185">Reference proteome</keyword>
<name>A0A511H6C5_9BACT</name>
<evidence type="ECO:0000313" key="4">
    <source>
        <dbReference type="Proteomes" id="UP000198717"/>
    </source>
</evidence>
<evidence type="ECO:0000313" key="5">
    <source>
        <dbReference type="Proteomes" id="UP000321224"/>
    </source>
</evidence>
<dbReference type="EMBL" id="FNAJ01000005">
    <property type="protein sequence ID" value="SDE28621.1"/>
    <property type="molecule type" value="Genomic_DNA"/>
</dbReference>
<accession>A0A511H6C5</accession>
<reference evidence="3 4" key="1">
    <citation type="submission" date="2016-10" db="EMBL/GenBank/DDBJ databases">
        <authorList>
            <person name="Varghese N."/>
            <person name="Submissions S."/>
        </authorList>
    </citation>
    <scope>NUCLEOTIDE SEQUENCE [LARGE SCALE GENOMIC DNA]</scope>
    <source>
        <strain evidence="3 4">DSM 2260</strain>
    </source>
</reference>
<evidence type="ECO:0000313" key="2">
    <source>
        <dbReference type="EMBL" id="GEL68369.1"/>
    </source>
</evidence>
<dbReference type="PANTHER" id="PTHR48050:SF13">
    <property type="entry name" value="STEROL 3-BETA-GLUCOSYLTRANSFERASE UGT80A2"/>
    <property type="match status" value="1"/>
</dbReference>
<protein>
    <submittedName>
        <fullName evidence="2">Glycosyl transferase</fullName>
    </submittedName>
    <submittedName>
        <fullName evidence="3">Glycosyltransferase, MGT family</fullName>
    </submittedName>
</protein>
<dbReference type="InterPro" id="IPR002213">
    <property type="entry name" value="UDP_glucos_trans"/>
</dbReference>
<dbReference type="CDD" id="cd03784">
    <property type="entry name" value="GT1_Gtf-like"/>
    <property type="match status" value="1"/>
</dbReference>
<dbReference type="Pfam" id="PF00201">
    <property type="entry name" value="UDPGT"/>
    <property type="match status" value="1"/>
</dbReference>
<dbReference type="GO" id="GO:0008194">
    <property type="term" value="F:UDP-glycosyltransferase activity"/>
    <property type="evidence" value="ECO:0007669"/>
    <property type="project" value="InterPro"/>
</dbReference>
<dbReference type="RefSeq" id="WP_090490832.1">
    <property type="nucleotide sequence ID" value="NZ_BJVY01000001.1"/>
</dbReference>
<dbReference type="PANTHER" id="PTHR48050">
    <property type="entry name" value="STEROL 3-BETA-GLUCOSYLTRANSFERASE"/>
    <property type="match status" value="1"/>
</dbReference>
<gene>
    <name evidence="2" type="ORF">MVI01_01530</name>
    <name evidence="3" type="ORF">SAMN04488504_105429</name>
</gene>
<dbReference type="InterPro" id="IPR050426">
    <property type="entry name" value="Glycosyltransferase_28"/>
</dbReference>
<evidence type="ECO:0000256" key="1">
    <source>
        <dbReference type="SAM" id="MobiDB-lite"/>
    </source>
</evidence>
<dbReference type="SUPFAM" id="SSF53756">
    <property type="entry name" value="UDP-Glycosyltransferase/glycogen phosphorylase"/>
    <property type="match status" value="1"/>
</dbReference>
<proteinExistence type="predicted"/>
<dbReference type="Gene3D" id="3.40.50.2000">
    <property type="entry name" value="Glycogen Phosphorylase B"/>
    <property type="match status" value="2"/>
</dbReference>
<sequence length="460" mass="51910">MSTLLVCPLPERGHINPSLKLARALQKRGHRIVFCGIRDTEALIRAEGFDFECLFEHLFPLGFQDEVKERVSQWKGLKRVRYLLQVLRKQNQMYESMLQGELDAIITRTRPDLGLTDVLLPESFLVLRGHQVPTLVLNTSIPMRWELMTPPPTSDVIPDGQLSGVIRGALDWGRILFASKMEDWRSWVGLEPADLRYRHALARKYGYPPEHLDFAGRLSGEHDPMLVLCPREFVEFSGARLSIDVHYTGPCIDLERKEPDFPWERLSPERPLVLCSLGTMAMPPEQARRFHDAVTEAARRRPAWQFVVATNAWRETRPGPVPNNLVSVTRVPQLQMLRRASAMVTHGGFNSVKECIYFGVPMVVLPVQYDQPGVAARVVHHGLGQRADLRSLTPDTLVPLLDAVVEQPSYRRELERMKARFQAAEDEQALVDAIERHLPGTSASGAPGQHQAERGALAGS</sequence>
<reference evidence="2 5" key="2">
    <citation type="submission" date="2019-07" db="EMBL/GenBank/DDBJ databases">
        <title>Whole genome shotgun sequence of Myxococcus virescens NBRC 100334.</title>
        <authorList>
            <person name="Hosoyama A."/>
            <person name="Uohara A."/>
            <person name="Ohji S."/>
            <person name="Ichikawa N."/>
        </authorList>
    </citation>
    <scope>NUCLEOTIDE SEQUENCE [LARGE SCALE GENOMIC DNA]</scope>
    <source>
        <strain evidence="2 5">NBRC 100334</strain>
    </source>
</reference>